<keyword evidence="2" id="KW-1185">Reference proteome</keyword>
<organism evidence="1 2">
    <name type="scientific">Natronocella acetinitrilica</name>
    <dbReference type="NCBI Taxonomy" id="414046"/>
    <lineage>
        <taxon>Bacteria</taxon>
        <taxon>Pseudomonadati</taxon>
        <taxon>Pseudomonadota</taxon>
        <taxon>Gammaproteobacteria</taxon>
        <taxon>Chromatiales</taxon>
        <taxon>Ectothiorhodospiraceae</taxon>
        <taxon>Natronocella</taxon>
    </lineage>
</organism>
<sequence>MARRLRFADLPEAQQAQARSRFIDARAGDGYRYELDCDGKVLCRQKDRSGVR</sequence>
<reference evidence="1" key="1">
    <citation type="submission" date="2022-03" db="EMBL/GenBank/DDBJ databases">
        <title>Genomic Encyclopedia of Type Strains, Phase III (KMG-III): the genomes of soil and plant-associated and newly described type strains.</title>
        <authorList>
            <person name="Whitman W."/>
        </authorList>
    </citation>
    <scope>NUCLEOTIDE SEQUENCE</scope>
    <source>
        <strain evidence="1">ANL 6-2</strain>
    </source>
</reference>
<evidence type="ECO:0000313" key="1">
    <source>
        <dbReference type="EMBL" id="MCP1674363.1"/>
    </source>
</evidence>
<dbReference type="Proteomes" id="UP001205843">
    <property type="component" value="Unassembled WGS sequence"/>
</dbReference>
<comment type="caution">
    <text evidence="1">The sequence shown here is derived from an EMBL/GenBank/DDBJ whole genome shotgun (WGS) entry which is preliminary data.</text>
</comment>
<name>A0AAE3G387_9GAMM</name>
<accession>A0AAE3G387</accession>
<evidence type="ECO:0000313" key="2">
    <source>
        <dbReference type="Proteomes" id="UP001205843"/>
    </source>
</evidence>
<dbReference type="AlphaFoldDB" id="A0AAE3G387"/>
<dbReference type="EMBL" id="JALJXV010000003">
    <property type="protein sequence ID" value="MCP1674363.1"/>
    <property type="molecule type" value="Genomic_DNA"/>
</dbReference>
<proteinExistence type="predicted"/>
<gene>
    <name evidence="1" type="ORF">J2T57_001465</name>
</gene>
<dbReference type="RefSeq" id="WP_253476309.1">
    <property type="nucleotide sequence ID" value="NZ_JALJXV010000003.1"/>
</dbReference>
<protein>
    <submittedName>
        <fullName evidence="1">Uncharacterized protein</fullName>
    </submittedName>
</protein>